<organism evidence="2 3">
    <name type="scientific">Aquimarina litoralis</name>
    <dbReference type="NCBI Taxonomy" id="584605"/>
    <lineage>
        <taxon>Bacteria</taxon>
        <taxon>Pseudomonadati</taxon>
        <taxon>Bacteroidota</taxon>
        <taxon>Flavobacteriia</taxon>
        <taxon>Flavobacteriales</taxon>
        <taxon>Flavobacteriaceae</taxon>
        <taxon>Aquimarina</taxon>
    </lineage>
</organism>
<keyword evidence="1" id="KW-0812">Transmembrane</keyword>
<dbReference type="Pfam" id="PF04240">
    <property type="entry name" value="Caroten_synth"/>
    <property type="match status" value="1"/>
</dbReference>
<feature type="transmembrane region" description="Helical" evidence="1">
    <location>
        <begin position="167"/>
        <end position="184"/>
    </location>
</feature>
<sequence>MNRAIKYIVNDGLPITFIVFYCVGLILYFTPITNNLFIQITPYTLILVFSAVFYHHKQWNTKTIIVLTSIFILSISAEIFGVTTGKLFGIYTYGKGLGIKVFNVPIIIGLNWIFLTYASNGIISKYTSKNTLIIAGAASLMVLYDILLEMVAPLIDMWVFSENNPPINNYIAWFLLALLFNWAVQKFNINTNNRPARWLFFIQFGFFIVLVIHHIYNSK</sequence>
<dbReference type="InterPro" id="IPR007354">
    <property type="entry name" value="CruF-like"/>
</dbReference>
<comment type="caution">
    <text evidence="2">The sequence shown here is derived from an EMBL/GenBank/DDBJ whole genome shotgun (WGS) entry which is preliminary data.</text>
</comment>
<feature type="transmembrane region" description="Helical" evidence="1">
    <location>
        <begin position="97"/>
        <end position="119"/>
    </location>
</feature>
<evidence type="ECO:0008006" key="4">
    <source>
        <dbReference type="Google" id="ProtNLM"/>
    </source>
</evidence>
<name>A0ABP3UAP1_9FLAO</name>
<dbReference type="RefSeq" id="WP_343913206.1">
    <property type="nucleotide sequence ID" value="NZ_BAAAGE010000003.1"/>
</dbReference>
<keyword evidence="1" id="KW-1133">Transmembrane helix</keyword>
<dbReference type="EMBL" id="BAAAGE010000003">
    <property type="protein sequence ID" value="GAA0725498.1"/>
    <property type="molecule type" value="Genomic_DNA"/>
</dbReference>
<evidence type="ECO:0000256" key="1">
    <source>
        <dbReference type="SAM" id="Phobius"/>
    </source>
</evidence>
<keyword evidence="3" id="KW-1185">Reference proteome</keyword>
<keyword evidence="1" id="KW-0472">Membrane</keyword>
<proteinExistence type="predicted"/>
<protein>
    <recommendedName>
        <fullName evidence="4">Carotenoid biosynthesis protein</fullName>
    </recommendedName>
</protein>
<reference evidence="3" key="1">
    <citation type="journal article" date="2019" name="Int. J. Syst. Evol. Microbiol.">
        <title>The Global Catalogue of Microorganisms (GCM) 10K type strain sequencing project: providing services to taxonomists for standard genome sequencing and annotation.</title>
        <authorList>
            <consortium name="The Broad Institute Genomics Platform"/>
            <consortium name="The Broad Institute Genome Sequencing Center for Infectious Disease"/>
            <person name="Wu L."/>
            <person name="Ma J."/>
        </authorList>
    </citation>
    <scope>NUCLEOTIDE SEQUENCE [LARGE SCALE GENOMIC DNA]</scope>
    <source>
        <strain evidence="3">JCM 15974</strain>
    </source>
</reference>
<evidence type="ECO:0000313" key="3">
    <source>
        <dbReference type="Proteomes" id="UP001501758"/>
    </source>
</evidence>
<gene>
    <name evidence="2" type="ORF">GCM10009430_31260</name>
</gene>
<feature type="transmembrane region" description="Helical" evidence="1">
    <location>
        <begin position="66"/>
        <end position="91"/>
    </location>
</feature>
<feature type="transmembrane region" description="Helical" evidence="1">
    <location>
        <begin position="36"/>
        <end position="54"/>
    </location>
</feature>
<dbReference type="PANTHER" id="PTHR39419">
    <property type="entry name" value="SLL0814 PROTEIN"/>
    <property type="match status" value="1"/>
</dbReference>
<dbReference type="Proteomes" id="UP001501758">
    <property type="component" value="Unassembled WGS sequence"/>
</dbReference>
<feature type="transmembrane region" description="Helical" evidence="1">
    <location>
        <begin position="12"/>
        <end position="30"/>
    </location>
</feature>
<evidence type="ECO:0000313" key="2">
    <source>
        <dbReference type="EMBL" id="GAA0725498.1"/>
    </source>
</evidence>
<dbReference type="PANTHER" id="PTHR39419:SF1">
    <property type="entry name" value="SLL0814 PROTEIN"/>
    <property type="match status" value="1"/>
</dbReference>
<feature type="transmembrane region" description="Helical" evidence="1">
    <location>
        <begin position="196"/>
        <end position="216"/>
    </location>
</feature>
<feature type="transmembrane region" description="Helical" evidence="1">
    <location>
        <begin position="131"/>
        <end position="155"/>
    </location>
</feature>
<accession>A0ABP3UAP1</accession>